<dbReference type="AlphaFoldDB" id="A0A1U7PQF1"/>
<feature type="compositionally biased region" description="Low complexity" evidence="1">
    <location>
        <begin position="214"/>
        <end position="223"/>
    </location>
</feature>
<name>A0A1U7PQF1_9BACI</name>
<organism evidence="2 3">
    <name type="scientific">Edaphobacillus lindanitolerans</name>
    <dbReference type="NCBI Taxonomy" id="550447"/>
    <lineage>
        <taxon>Bacteria</taxon>
        <taxon>Bacillati</taxon>
        <taxon>Bacillota</taxon>
        <taxon>Bacilli</taxon>
        <taxon>Bacillales</taxon>
        <taxon>Bacillaceae</taxon>
        <taxon>Edaphobacillus</taxon>
    </lineage>
</organism>
<sequence length="271" mass="28865">MLVDINLLPGRERERSKALIVSIAILLSALIFWLALFLMANRNADEAKLADVRTEELRAEQQALQSRLQGTETMADRQQLEKTVEWAESYRFSTAPLLRHLVSLLPVRGFITEFTYTGPHTAELSVQFDTYEQAAHYLARLKAAAMVDAASMNEVTASHPEEDTDEAGNPVVSDEVVVPRYVASYTIDFTDPRSGAAGTAGEPGDGEAADDADATGGTDAGTGTEEDAGTEDSTDTGTDATDSGDTDNVENGDSESTSVNEPGAEEGGGGQ</sequence>
<protein>
    <submittedName>
        <fullName evidence="2">Tfp pilus assembly protein PilN</fullName>
    </submittedName>
</protein>
<dbReference type="OrthoDB" id="2971140at2"/>
<dbReference type="EMBL" id="FTPL01000002">
    <property type="protein sequence ID" value="SIT83192.1"/>
    <property type="molecule type" value="Genomic_DNA"/>
</dbReference>
<reference evidence="3" key="1">
    <citation type="submission" date="2017-01" db="EMBL/GenBank/DDBJ databases">
        <authorList>
            <person name="Varghese N."/>
            <person name="Submissions S."/>
        </authorList>
    </citation>
    <scope>NUCLEOTIDE SEQUENCE [LARGE SCALE GENOMIC DNA]</scope>
    <source>
        <strain evidence="3">MNA4</strain>
    </source>
</reference>
<dbReference type="RefSeq" id="WP_076757858.1">
    <property type="nucleotide sequence ID" value="NZ_FTPL01000002.1"/>
</dbReference>
<feature type="compositionally biased region" description="Acidic residues" evidence="1">
    <location>
        <begin position="224"/>
        <end position="234"/>
    </location>
</feature>
<feature type="region of interest" description="Disordered" evidence="1">
    <location>
        <begin position="190"/>
        <end position="271"/>
    </location>
</feature>
<accession>A0A1U7PQF1</accession>
<evidence type="ECO:0000313" key="3">
    <source>
        <dbReference type="Proteomes" id="UP000187550"/>
    </source>
</evidence>
<dbReference type="STRING" id="550447.SAMN05428946_1590"/>
<feature type="compositionally biased region" description="Acidic residues" evidence="1">
    <location>
        <begin position="204"/>
        <end position="213"/>
    </location>
</feature>
<dbReference type="Proteomes" id="UP000187550">
    <property type="component" value="Unassembled WGS sequence"/>
</dbReference>
<feature type="compositionally biased region" description="Acidic residues" evidence="1">
    <location>
        <begin position="242"/>
        <end position="253"/>
    </location>
</feature>
<keyword evidence="3" id="KW-1185">Reference proteome</keyword>
<proteinExistence type="predicted"/>
<evidence type="ECO:0000256" key="1">
    <source>
        <dbReference type="SAM" id="MobiDB-lite"/>
    </source>
</evidence>
<evidence type="ECO:0000313" key="2">
    <source>
        <dbReference type="EMBL" id="SIT83192.1"/>
    </source>
</evidence>
<gene>
    <name evidence="2" type="ORF">SAMN05428946_1590</name>
</gene>
<feature type="region of interest" description="Disordered" evidence="1">
    <location>
        <begin position="154"/>
        <end position="173"/>
    </location>
</feature>